<gene>
    <name evidence="1" type="ORF">NECHADRAFT_51809</name>
</gene>
<dbReference type="AlphaFoldDB" id="C7ZGY8"/>
<accession>C7ZGY8</accession>
<dbReference type="RefSeq" id="XP_003042316.1">
    <property type="nucleotide sequence ID" value="XM_003042270.1"/>
</dbReference>
<proteinExistence type="predicted"/>
<dbReference type="KEGG" id="nhe:NECHADRAFT_51809"/>
<dbReference type="STRING" id="660122.C7ZGY8"/>
<dbReference type="Gene3D" id="3.30.200.20">
    <property type="entry name" value="Phosphorylase Kinase, domain 1"/>
    <property type="match status" value="1"/>
</dbReference>
<evidence type="ECO:0000313" key="2">
    <source>
        <dbReference type="Proteomes" id="UP000005206"/>
    </source>
</evidence>
<dbReference type="EMBL" id="GG698927">
    <property type="protein sequence ID" value="EEU36603.1"/>
    <property type="molecule type" value="Genomic_DNA"/>
</dbReference>
<dbReference type="InterPro" id="IPR011009">
    <property type="entry name" value="Kinase-like_dom_sf"/>
</dbReference>
<dbReference type="HOGENOM" id="CLU_059226_0_0_1"/>
<dbReference type="eggNOG" id="ENOG502SJ8C">
    <property type="taxonomic scope" value="Eukaryota"/>
</dbReference>
<reference evidence="1 2" key="1">
    <citation type="journal article" date="2009" name="PLoS Genet.">
        <title>The genome of Nectria haematococca: contribution of supernumerary chromosomes to gene expansion.</title>
        <authorList>
            <person name="Coleman J.J."/>
            <person name="Rounsley S.D."/>
            <person name="Rodriguez-Carres M."/>
            <person name="Kuo A."/>
            <person name="Wasmann C.C."/>
            <person name="Grimwood J."/>
            <person name="Schmutz J."/>
            <person name="Taga M."/>
            <person name="White G.J."/>
            <person name="Zhou S."/>
            <person name="Schwartz D.C."/>
            <person name="Freitag M."/>
            <person name="Ma L.J."/>
            <person name="Danchin E.G."/>
            <person name="Henrissat B."/>
            <person name="Coutinho P.M."/>
            <person name="Nelson D.R."/>
            <person name="Straney D."/>
            <person name="Napoli C.A."/>
            <person name="Barker B.M."/>
            <person name="Gribskov M."/>
            <person name="Rep M."/>
            <person name="Kroken S."/>
            <person name="Molnar I."/>
            <person name="Rensing C."/>
            <person name="Kennell J.C."/>
            <person name="Zamora J."/>
            <person name="Farman M.L."/>
            <person name="Selker E.U."/>
            <person name="Salamov A."/>
            <person name="Shapiro H."/>
            <person name="Pangilinan J."/>
            <person name="Lindquist E."/>
            <person name="Lamers C."/>
            <person name="Grigoriev I.V."/>
            <person name="Geiser D.M."/>
            <person name="Covert S.F."/>
            <person name="Temporini E."/>
            <person name="Vanetten H.D."/>
        </authorList>
    </citation>
    <scope>NUCLEOTIDE SEQUENCE [LARGE SCALE GENOMIC DNA]</scope>
    <source>
        <strain evidence="2">ATCC MYA-4622 / CBS 123669 / FGSC 9596 / NRRL 45880 / 77-13-4</strain>
    </source>
</reference>
<dbReference type="Proteomes" id="UP000005206">
    <property type="component" value="Chromosome 11"/>
</dbReference>
<dbReference type="GeneID" id="9669645"/>
<dbReference type="OrthoDB" id="3945418at2759"/>
<evidence type="ECO:0000313" key="1">
    <source>
        <dbReference type="EMBL" id="EEU36603.1"/>
    </source>
</evidence>
<dbReference type="OMA" id="AQCKSEQ"/>
<dbReference type="SUPFAM" id="SSF56112">
    <property type="entry name" value="Protein kinase-like (PK-like)"/>
    <property type="match status" value="1"/>
</dbReference>
<keyword evidence="2" id="KW-1185">Reference proteome</keyword>
<sequence>MSSHQKTFDDTRLKVFEWLNNTRYAASSLEPLIGGQANFTYHAKLLTPLEDGTTEVVVKHGEPFMARHPTNEITTHRCCVEAECLMELNSAETYLDQLGGANCTARTPRCFYYDDDTKTQIHEYLPNTVDLKTYIQNHFSWPTPKNLELPCRNIGKTLAEYISKFHLASGPMVQSPRKSFTALRSNEQMQSLKHMINYDWLLQRIDQFPDTLSDARDVFYQVKLQALLESNDKPIHGDFCPQNILLADAPLDSQTDISLFVVDWENGQLGVENLDHGEMIGELYALWLSQKMDAALWLVQGYSDGLGPRPTDVVWRLAVQVGVHLLSFGTFGGTPAQAEDVARHGRDIIVNAWKKNRSWFGENELACLFTRVEE</sequence>
<name>C7ZGY8_FUSV7</name>
<dbReference type="InParanoid" id="C7ZGY8"/>
<protein>
    <submittedName>
        <fullName evidence="1">Uncharacterized protein</fullName>
    </submittedName>
</protein>
<dbReference type="VEuPathDB" id="FungiDB:NECHADRAFT_51809"/>
<organism evidence="1 2">
    <name type="scientific">Fusarium vanettenii (strain ATCC MYA-4622 / CBS 123669 / FGSC 9596 / NRRL 45880 / 77-13-4)</name>
    <name type="common">Fusarium solani subsp. pisi</name>
    <dbReference type="NCBI Taxonomy" id="660122"/>
    <lineage>
        <taxon>Eukaryota</taxon>
        <taxon>Fungi</taxon>
        <taxon>Dikarya</taxon>
        <taxon>Ascomycota</taxon>
        <taxon>Pezizomycotina</taxon>
        <taxon>Sordariomycetes</taxon>
        <taxon>Hypocreomycetidae</taxon>
        <taxon>Hypocreales</taxon>
        <taxon>Nectriaceae</taxon>
        <taxon>Fusarium</taxon>
        <taxon>Fusarium solani species complex</taxon>
        <taxon>Fusarium vanettenii</taxon>
    </lineage>
</organism>